<proteinExistence type="predicted"/>
<dbReference type="SUPFAM" id="SSF51905">
    <property type="entry name" value="FAD/NAD(P)-binding domain"/>
    <property type="match status" value="1"/>
</dbReference>
<keyword evidence="4" id="KW-0560">Oxidoreductase</keyword>
<evidence type="ECO:0000256" key="5">
    <source>
        <dbReference type="SAM" id="Phobius"/>
    </source>
</evidence>
<dbReference type="Gene3D" id="3.50.50.60">
    <property type="entry name" value="FAD/NAD(P)-binding domain"/>
    <property type="match status" value="1"/>
</dbReference>
<dbReference type="InterPro" id="IPR036188">
    <property type="entry name" value="FAD/NAD-bd_sf"/>
</dbReference>
<evidence type="ECO:0008006" key="9">
    <source>
        <dbReference type="Google" id="ProtNLM"/>
    </source>
</evidence>
<evidence type="ECO:0000256" key="1">
    <source>
        <dbReference type="ARBA" id="ARBA00001974"/>
    </source>
</evidence>
<dbReference type="PANTHER" id="PTHR46028:SF2">
    <property type="entry name" value="KYNURENINE 3-MONOOXYGENASE"/>
    <property type="match status" value="1"/>
</dbReference>
<keyword evidence="5" id="KW-1133">Transmembrane helix</keyword>
<feature type="signal peptide" evidence="6">
    <location>
        <begin position="1"/>
        <end position="16"/>
    </location>
</feature>
<sequence>MHRFLGFILFQPLLQGTPSWSFSPPKNLSTRKATVSIQAVNDVSNESVETTDAVVCGGGPAGLLTAIMLAEKLPPSRKIRLYDRLSAPPDADDDRIWDNDVARFYLIGLGGRGQSALQEFGAWEGVVKDRCVSVVGRRDWQPGDREGTERIFTKAEKRVPTEVLARDKLVGVLHQHILDKYKGRIELNYGFEVHPVDFNHENGKSVLVEIAQCTSELVPLNRLEVKTSLENQEEILCSTEDTKLLKVNGLLVAADGTVRTVANAMEREDRKRFDSLHPIQKVFSPKPFRVKRYEDDNQRVYKSFPINVPKDWRFDLNYSARAKRATFDALPANRKGNYCGLLLLKKDDPLAVENNDPKELRAMMDNSFPYFSKLIDDETMATVAKKPVSYLPSFRYAGPRLFQGNNCVILGDCVHTVKPYFGLGANSALEDVRILGQAIDKHKDENGEFDTAKVVREFSKRRAKDSKALVRVSRDLDRPGKLGVFTFLIPIILDSIFNKFLPAIFTPNIINMLQREGWTFSGVARRKRLERIVQIAMLTSGFYLAGKVATRAILWTATKLFAVCQRSAAARYAIPAAALSFVGTFLASRSNKTRESSKDLPAVADVITKFSKKSEEKQVTK</sequence>
<evidence type="ECO:0000256" key="4">
    <source>
        <dbReference type="ARBA" id="ARBA00023002"/>
    </source>
</evidence>
<keyword evidence="6" id="KW-0732">Signal</keyword>
<protein>
    <recommendedName>
        <fullName evidence="9">FAD-binding domain-containing protein</fullName>
    </recommendedName>
</protein>
<feature type="chain" id="PRO_5012599849" description="FAD-binding domain-containing protein" evidence="6">
    <location>
        <begin position="17"/>
        <end position="621"/>
    </location>
</feature>
<evidence type="ECO:0000256" key="6">
    <source>
        <dbReference type="SAM" id="SignalP"/>
    </source>
</evidence>
<feature type="transmembrane region" description="Helical" evidence="5">
    <location>
        <begin position="569"/>
        <end position="588"/>
    </location>
</feature>
<comment type="caution">
    <text evidence="7">The sequence shown here is derived from an EMBL/GenBank/DDBJ whole genome shotgun (WGS) entry which is preliminary data.</text>
</comment>
<evidence type="ECO:0000256" key="2">
    <source>
        <dbReference type="ARBA" id="ARBA00022630"/>
    </source>
</evidence>
<feature type="transmembrane region" description="Helical" evidence="5">
    <location>
        <begin position="535"/>
        <end position="557"/>
    </location>
</feature>
<accession>A0A1Z5KLU4</accession>
<dbReference type="Proteomes" id="UP000198406">
    <property type="component" value="Unassembled WGS sequence"/>
</dbReference>
<keyword evidence="2" id="KW-0285">Flavoprotein</keyword>
<reference evidence="7 8" key="1">
    <citation type="journal article" date="2015" name="Plant Cell">
        <title>Oil accumulation by the oleaginous diatom Fistulifera solaris as revealed by the genome and transcriptome.</title>
        <authorList>
            <person name="Tanaka T."/>
            <person name="Maeda Y."/>
            <person name="Veluchamy A."/>
            <person name="Tanaka M."/>
            <person name="Abida H."/>
            <person name="Marechal E."/>
            <person name="Bowler C."/>
            <person name="Muto M."/>
            <person name="Sunaga Y."/>
            <person name="Tanaka M."/>
            <person name="Yoshino T."/>
            <person name="Taniguchi T."/>
            <person name="Fukuda Y."/>
            <person name="Nemoto M."/>
            <person name="Matsumoto M."/>
            <person name="Wong P.S."/>
            <person name="Aburatani S."/>
            <person name="Fujibuchi W."/>
        </authorList>
    </citation>
    <scope>NUCLEOTIDE SEQUENCE [LARGE SCALE GENOMIC DNA]</scope>
    <source>
        <strain evidence="7 8">JPCC DA0580</strain>
    </source>
</reference>
<evidence type="ECO:0000313" key="7">
    <source>
        <dbReference type="EMBL" id="GAX27300.1"/>
    </source>
</evidence>
<dbReference type="PRINTS" id="PR00420">
    <property type="entry name" value="RNGMNOXGNASE"/>
</dbReference>
<organism evidence="7 8">
    <name type="scientific">Fistulifera solaris</name>
    <name type="common">Oleaginous diatom</name>
    <dbReference type="NCBI Taxonomy" id="1519565"/>
    <lineage>
        <taxon>Eukaryota</taxon>
        <taxon>Sar</taxon>
        <taxon>Stramenopiles</taxon>
        <taxon>Ochrophyta</taxon>
        <taxon>Bacillariophyta</taxon>
        <taxon>Bacillariophyceae</taxon>
        <taxon>Bacillariophycidae</taxon>
        <taxon>Naviculales</taxon>
        <taxon>Naviculaceae</taxon>
        <taxon>Fistulifera</taxon>
    </lineage>
</organism>
<keyword evidence="8" id="KW-1185">Reference proteome</keyword>
<keyword evidence="3" id="KW-0274">FAD</keyword>
<gene>
    <name evidence="7" type="ORF">FisN_23Lh131</name>
</gene>
<comment type="cofactor">
    <cofactor evidence="1">
        <name>FAD</name>
        <dbReference type="ChEBI" id="CHEBI:57692"/>
    </cofactor>
</comment>
<evidence type="ECO:0000313" key="8">
    <source>
        <dbReference type="Proteomes" id="UP000198406"/>
    </source>
</evidence>
<dbReference type="EMBL" id="BDSP01000255">
    <property type="protein sequence ID" value="GAX27300.1"/>
    <property type="molecule type" value="Genomic_DNA"/>
</dbReference>
<dbReference type="OrthoDB" id="10053569at2759"/>
<name>A0A1Z5KLU4_FISSO</name>
<evidence type="ECO:0000256" key="3">
    <source>
        <dbReference type="ARBA" id="ARBA00022827"/>
    </source>
</evidence>
<dbReference type="AlphaFoldDB" id="A0A1Z5KLU4"/>
<dbReference type="InParanoid" id="A0A1Z5KLU4"/>
<feature type="transmembrane region" description="Helical" evidence="5">
    <location>
        <begin position="482"/>
        <end position="505"/>
    </location>
</feature>
<dbReference type="GO" id="GO:0070189">
    <property type="term" value="P:kynurenine metabolic process"/>
    <property type="evidence" value="ECO:0007669"/>
    <property type="project" value="TreeGrafter"/>
</dbReference>
<keyword evidence="5" id="KW-0472">Membrane</keyword>
<dbReference type="GO" id="GO:0004502">
    <property type="term" value="F:kynurenine 3-monooxygenase activity"/>
    <property type="evidence" value="ECO:0007669"/>
    <property type="project" value="TreeGrafter"/>
</dbReference>
<keyword evidence="5" id="KW-0812">Transmembrane</keyword>
<dbReference type="PANTHER" id="PTHR46028">
    <property type="entry name" value="KYNURENINE 3-MONOOXYGENASE"/>
    <property type="match status" value="1"/>
</dbReference>